<protein>
    <submittedName>
        <fullName evidence="3">Uncharacterized protein</fullName>
    </submittedName>
</protein>
<gene>
    <name evidence="3" type="ORF">SAMN05216402_2250</name>
</gene>
<keyword evidence="2" id="KW-0732">Signal</keyword>
<sequence length="72" mass="8239">MRKILFVLFSASLSAQVFAQKEEPREYPWEKAAKRIEADEAKAGRSKKLEQQSETSTNKPEKKVDAENKKGK</sequence>
<evidence type="ECO:0000256" key="1">
    <source>
        <dbReference type="SAM" id="MobiDB-lite"/>
    </source>
</evidence>
<evidence type="ECO:0000313" key="3">
    <source>
        <dbReference type="EMBL" id="SDQ77844.1"/>
    </source>
</evidence>
<keyword evidence="4" id="KW-1185">Reference proteome</keyword>
<organism evidence="3 4">
    <name type="scientific">Nitrosospira multiformis</name>
    <dbReference type="NCBI Taxonomy" id="1231"/>
    <lineage>
        <taxon>Bacteria</taxon>
        <taxon>Pseudomonadati</taxon>
        <taxon>Pseudomonadota</taxon>
        <taxon>Betaproteobacteria</taxon>
        <taxon>Nitrosomonadales</taxon>
        <taxon>Nitrosomonadaceae</taxon>
        <taxon>Nitrosospira</taxon>
    </lineage>
</organism>
<accession>A0ABY0TI61</accession>
<reference evidence="3 4" key="1">
    <citation type="submission" date="2016-10" db="EMBL/GenBank/DDBJ databases">
        <authorList>
            <person name="Varghese N."/>
            <person name="Submissions S."/>
        </authorList>
    </citation>
    <scope>NUCLEOTIDE SEQUENCE [LARGE SCALE GENOMIC DNA]</scope>
    <source>
        <strain evidence="3 4">Nl1</strain>
    </source>
</reference>
<proteinExistence type="predicted"/>
<feature type="signal peptide" evidence="2">
    <location>
        <begin position="1"/>
        <end position="19"/>
    </location>
</feature>
<evidence type="ECO:0000256" key="2">
    <source>
        <dbReference type="SAM" id="SignalP"/>
    </source>
</evidence>
<feature type="region of interest" description="Disordered" evidence="1">
    <location>
        <begin position="37"/>
        <end position="72"/>
    </location>
</feature>
<feature type="compositionally biased region" description="Basic and acidic residues" evidence="1">
    <location>
        <begin position="59"/>
        <end position="72"/>
    </location>
</feature>
<comment type="caution">
    <text evidence="3">The sequence shown here is derived from an EMBL/GenBank/DDBJ whole genome shotgun (WGS) entry which is preliminary data.</text>
</comment>
<dbReference type="Proteomes" id="UP000183471">
    <property type="component" value="Unassembled WGS sequence"/>
</dbReference>
<feature type="compositionally biased region" description="Basic and acidic residues" evidence="1">
    <location>
        <begin position="37"/>
        <end position="51"/>
    </location>
</feature>
<evidence type="ECO:0000313" key="4">
    <source>
        <dbReference type="Proteomes" id="UP000183471"/>
    </source>
</evidence>
<name>A0ABY0TI61_9PROT</name>
<feature type="chain" id="PRO_5046485251" evidence="2">
    <location>
        <begin position="20"/>
        <end position="72"/>
    </location>
</feature>
<dbReference type="RefSeq" id="WP_074632481.1">
    <property type="nucleotide sequence ID" value="NZ_FNKY01000001.1"/>
</dbReference>
<dbReference type="EMBL" id="FNKY01000001">
    <property type="protein sequence ID" value="SDQ77844.1"/>
    <property type="molecule type" value="Genomic_DNA"/>
</dbReference>